<sequence length="240" mass="26947">MNKAEWFLWAVVPYIVVAVFLTAIVLRYKTNPFGWTSKSSELLEKRILRWGSLMFHFGIIAVFGGHVAGLLVPVSVYRSLGVSDEAYHIAAVAGGLPAGVVTFVGILILCYRRFASARIRATSSFGDRLALVVLTVVLFTGLLATSMNAAGHSEFDYRTTINPWLRNLFVFRPQPELMQDIPLGFKIHITTTFVLYLVIPFTRLVHIFSLPLGYLKRSYVVYRRRGGNVYSRKNGRRGAV</sequence>
<dbReference type="SUPFAM" id="SSF103501">
    <property type="entry name" value="Respiratory nitrate reductase 1 gamma chain"/>
    <property type="match status" value="1"/>
</dbReference>
<evidence type="ECO:0000256" key="8">
    <source>
        <dbReference type="ARBA" id="ARBA00022989"/>
    </source>
</evidence>
<proteinExistence type="predicted"/>
<name>A0A4S4BP02_9BACL</name>
<evidence type="ECO:0000256" key="13">
    <source>
        <dbReference type="PIRSR" id="PIRSR603816-1"/>
    </source>
</evidence>
<keyword evidence="7" id="KW-0249">Electron transport</keyword>
<evidence type="ECO:0000256" key="2">
    <source>
        <dbReference type="ARBA" id="ARBA00022448"/>
    </source>
</evidence>
<comment type="subcellular location">
    <subcellularLocation>
        <location evidence="1">Cell membrane</location>
        <topology evidence="1">Multi-pass membrane protein</topology>
    </subcellularLocation>
</comment>
<comment type="caution">
    <text evidence="16">The sequence shown here is derived from an EMBL/GenBank/DDBJ whole genome shotgun (WGS) entry which is preliminary data.</text>
</comment>
<evidence type="ECO:0000313" key="17">
    <source>
        <dbReference type="Proteomes" id="UP000310636"/>
    </source>
</evidence>
<keyword evidence="17" id="KW-1185">Reference proteome</keyword>
<evidence type="ECO:0000259" key="15">
    <source>
        <dbReference type="Pfam" id="PF02665"/>
    </source>
</evidence>
<keyword evidence="10 13" id="KW-0408">Iron</keyword>
<dbReference type="Pfam" id="PF02665">
    <property type="entry name" value="Nitrate_red_gam"/>
    <property type="match status" value="1"/>
</dbReference>
<dbReference type="FunFam" id="1.20.950.20:FF:000001">
    <property type="entry name" value="Respiratory nitrate reductase subunit gamma"/>
    <property type="match status" value="1"/>
</dbReference>
<dbReference type="GO" id="GO:0009325">
    <property type="term" value="C:nitrate reductase complex"/>
    <property type="evidence" value="ECO:0007669"/>
    <property type="project" value="InterPro"/>
</dbReference>
<dbReference type="Gene3D" id="1.20.950.20">
    <property type="entry name" value="Transmembrane di-heme cytochromes, Chain C"/>
    <property type="match status" value="1"/>
</dbReference>
<feature type="binding site" description="axial binding residue" evidence="13">
    <location>
        <position position="56"/>
    </location>
    <ligand>
        <name>heme b</name>
        <dbReference type="ChEBI" id="CHEBI:60344"/>
        <label>1</label>
    </ligand>
    <ligandPart>
        <name>Fe</name>
        <dbReference type="ChEBI" id="CHEBI:18248"/>
    </ligandPart>
</feature>
<dbReference type="GO" id="GO:0005886">
    <property type="term" value="C:plasma membrane"/>
    <property type="evidence" value="ECO:0007669"/>
    <property type="project" value="UniProtKB-SubCell"/>
</dbReference>
<evidence type="ECO:0000256" key="1">
    <source>
        <dbReference type="ARBA" id="ARBA00004651"/>
    </source>
</evidence>
<evidence type="ECO:0000256" key="10">
    <source>
        <dbReference type="ARBA" id="ARBA00023004"/>
    </source>
</evidence>
<keyword evidence="9 16" id="KW-0560">Oxidoreductase</keyword>
<feature type="transmembrane region" description="Helical" evidence="14">
    <location>
        <begin position="193"/>
        <end position="215"/>
    </location>
</feature>
<keyword evidence="11" id="KW-0534">Nitrate assimilation</keyword>
<feature type="transmembrane region" description="Helical" evidence="14">
    <location>
        <begin position="6"/>
        <end position="26"/>
    </location>
</feature>
<feature type="transmembrane region" description="Helical" evidence="14">
    <location>
        <begin position="129"/>
        <end position="150"/>
    </location>
</feature>
<feature type="binding site" description="axial binding residue" evidence="13">
    <location>
        <position position="66"/>
    </location>
    <ligand>
        <name>heme b</name>
        <dbReference type="ChEBI" id="CHEBI:60344"/>
        <label>2</label>
    </ligand>
    <ligandPart>
        <name>Fe</name>
        <dbReference type="ChEBI" id="CHEBI:18248"/>
    </ligandPart>
</feature>
<evidence type="ECO:0000256" key="9">
    <source>
        <dbReference type="ARBA" id="ARBA00023002"/>
    </source>
</evidence>
<feature type="binding site" description="axial binding residue" evidence="13">
    <location>
        <position position="206"/>
    </location>
    <ligand>
        <name>heme b</name>
        <dbReference type="ChEBI" id="CHEBI:60344"/>
        <label>1</label>
    </ligand>
    <ligandPart>
        <name>Fe</name>
        <dbReference type="ChEBI" id="CHEBI:18248"/>
    </ligandPart>
</feature>
<evidence type="ECO:0000256" key="7">
    <source>
        <dbReference type="ARBA" id="ARBA00022982"/>
    </source>
</evidence>
<dbReference type="GO" id="GO:0046872">
    <property type="term" value="F:metal ion binding"/>
    <property type="evidence" value="ECO:0007669"/>
    <property type="project" value="UniProtKB-KW"/>
</dbReference>
<dbReference type="PANTHER" id="PTHR30598">
    <property type="entry name" value="NITRATE REDUCTASE PRIVATE CHAPERONE, REDOX ENZYME MATURATION PROTEIN REMP FAMILY"/>
    <property type="match status" value="1"/>
</dbReference>
<feature type="transmembrane region" description="Helical" evidence="14">
    <location>
        <begin position="86"/>
        <end position="109"/>
    </location>
</feature>
<dbReference type="InterPro" id="IPR051936">
    <property type="entry name" value="Heme-iron_electron_transfer"/>
</dbReference>
<reference evidence="16 17" key="1">
    <citation type="submission" date="2019-04" db="EMBL/GenBank/DDBJ databases">
        <title>Cohnella sp. nov. isolated from preserved vegetables.</title>
        <authorList>
            <person name="Lin S.-Y."/>
            <person name="Hung M.-H."/>
            <person name="Young C.-C."/>
        </authorList>
    </citation>
    <scope>NUCLEOTIDE SEQUENCE [LARGE SCALE GENOMIC DNA]</scope>
    <source>
        <strain evidence="16 17">CC-MHH1044</strain>
    </source>
</reference>
<gene>
    <name evidence="16" type="primary">narI</name>
    <name evidence="16" type="ORF">E6C55_20010</name>
</gene>
<dbReference type="InterPro" id="IPR036197">
    <property type="entry name" value="NarG-like_sf"/>
</dbReference>
<keyword evidence="2" id="KW-0813">Transport</keyword>
<evidence type="ECO:0000256" key="11">
    <source>
        <dbReference type="ARBA" id="ARBA00023063"/>
    </source>
</evidence>
<evidence type="ECO:0000256" key="5">
    <source>
        <dbReference type="ARBA" id="ARBA00022692"/>
    </source>
</evidence>
<keyword evidence="4 13" id="KW-0349">Heme</keyword>
<dbReference type="OrthoDB" id="9788113at2"/>
<dbReference type="EC" id="1.7.99.4" evidence="16"/>
<dbReference type="AlphaFoldDB" id="A0A4S4BP02"/>
<dbReference type="GO" id="GO:0020037">
    <property type="term" value="F:heme binding"/>
    <property type="evidence" value="ECO:0007669"/>
    <property type="project" value="TreeGrafter"/>
</dbReference>
<dbReference type="GO" id="GO:0008940">
    <property type="term" value="F:nitrate reductase activity"/>
    <property type="evidence" value="ECO:0007669"/>
    <property type="project" value="InterPro"/>
</dbReference>
<evidence type="ECO:0000256" key="3">
    <source>
        <dbReference type="ARBA" id="ARBA00022475"/>
    </source>
</evidence>
<dbReference type="GO" id="GO:0042128">
    <property type="term" value="P:nitrate assimilation"/>
    <property type="evidence" value="ECO:0007669"/>
    <property type="project" value="UniProtKB-KW"/>
</dbReference>
<dbReference type="InterPro" id="IPR003816">
    <property type="entry name" value="Nitrate_red_gam"/>
</dbReference>
<evidence type="ECO:0000256" key="4">
    <source>
        <dbReference type="ARBA" id="ARBA00022617"/>
    </source>
</evidence>
<organism evidence="16 17">
    <name type="scientific">Cohnella fermenti</name>
    <dbReference type="NCBI Taxonomy" id="2565925"/>
    <lineage>
        <taxon>Bacteria</taxon>
        <taxon>Bacillati</taxon>
        <taxon>Bacillota</taxon>
        <taxon>Bacilli</taxon>
        <taxon>Bacillales</taxon>
        <taxon>Paenibacillaceae</taxon>
        <taxon>Cohnella</taxon>
    </lineage>
</organism>
<dbReference type="RefSeq" id="WP_136371594.1">
    <property type="nucleotide sequence ID" value="NZ_SSOB01000027.1"/>
</dbReference>
<accession>A0A4S4BP02</accession>
<dbReference type="Proteomes" id="UP000310636">
    <property type="component" value="Unassembled WGS sequence"/>
</dbReference>
<feature type="binding site" description="axial binding residue" evidence="13">
    <location>
        <position position="188"/>
    </location>
    <ligand>
        <name>heme b</name>
        <dbReference type="ChEBI" id="CHEBI:60344"/>
        <label>1</label>
    </ligand>
    <ligandPart>
        <name>Fe</name>
        <dbReference type="ChEBI" id="CHEBI:18248"/>
    </ligandPart>
</feature>
<evidence type="ECO:0000313" key="16">
    <source>
        <dbReference type="EMBL" id="THF76067.1"/>
    </source>
</evidence>
<evidence type="ECO:0000256" key="12">
    <source>
        <dbReference type="ARBA" id="ARBA00023136"/>
    </source>
</evidence>
<keyword evidence="3" id="KW-1003">Cell membrane</keyword>
<evidence type="ECO:0000256" key="6">
    <source>
        <dbReference type="ARBA" id="ARBA00022723"/>
    </source>
</evidence>
<feature type="domain" description="NarG-like" evidence="15">
    <location>
        <begin position="7"/>
        <end position="225"/>
    </location>
</feature>
<evidence type="ECO:0000256" key="14">
    <source>
        <dbReference type="SAM" id="Phobius"/>
    </source>
</evidence>
<keyword evidence="5 14" id="KW-0812">Transmembrane</keyword>
<keyword evidence="12 14" id="KW-0472">Membrane</keyword>
<protein>
    <submittedName>
        <fullName evidence="16">Respiratory nitrate reductase subunit gamma</fullName>
        <ecNumber evidence="16">1.7.99.4</ecNumber>
    </submittedName>
</protein>
<keyword evidence="6" id="KW-0479">Metal-binding</keyword>
<dbReference type="GO" id="GO:0019645">
    <property type="term" value="P:anaerobic electron transport chain"/>
    <property type="evidence" value="ECO:0007669"/>
    <property type="project" value="TreeGrafter"/>
</dbReference>
<keyword evidence="8 14" id="KW-1133">Transmembrane helix</keyword>
<dbReference type="NCBIfam" id="TIGR00351">
    <property type="entry name" value="narI"/>
    <property type="match status" value="1"/>
</dbReference>
<dbReference type="PANTHER" id="PTHR30598:SF3">
    <property type="entry name" value="RESPIRATORY NITRATE REDUCTASE 1 GAMMA CHAIN"/>
    <property type="match status" value="1"/>
</dbReference>
<dbReference type="InterPro" id="IPR023234">
    <property type="entry name" value="NarG-like_domain"/>
</dbReference>
<feature type="transmembrane region" description="Helical" evidence="14">
    <location>
        <begin position="47"/>
        <end position="74"/>
    </location>
</feature>
<dbReference type="GO" id="GO:0009055">
    <property type="term" value="F:electron transfer activity"/>
    <property type="evidence" value="ECO:0007669"/>
    <property type="project" value="TreeGrafter"/>
</dbReference>
<dbReference type="EMBL" id="SSOB01000027">
    <property type="protein sequence ID" value="THF76067.1"/>
    <property type="molecule type" value="Genomic_DNA"/>
</dbReference>